<name>A0ABU4F8R6_9ACTN</name>
<proteinExistence type="inferred from homology"/>
<dbReference type="InterPro" id="IPR038765">
    <property type="entry name" value="Papain-like_cys_pep_sf"/>
</dbReference>
<dbReference type="RefSeq" id="WP_317771425.1">
    <property type="nucleotide sequence ID" value="NZ_JAWMAJ010000036.1"/>
</dbReference>
<dbReference type="PANTHER" id="PTHR11786">
    <property type="entry name" value="N-HYDROXYARYLAMINE O-ACETYLTRANSFERASE"/>
    <property type="match status" value="1"/>
</dbReference>
<keyword evidence="3" id="KW-1185">Reference proteome</keyword>
<dbReference type="Proteomes" id="UP001187346">
    <property type="component" value="Unassembled WGS sequence"/>
</dbReference>
<organism evidence="2 3">
    <name type="scientific">Streptomyces prunicolor</name>
    <dbReference type="NCBI Taxonomy" id="67348"/>
    <lineage>
        <taxon>Bacteria</taxon>
        <taxon>Bacillati</taxon>
        <taxon>Actinomycetota</taxon>
        <taxon>Actinomycetes</taxon>
        <taxon>Kitasatosporales</taxon>
        <taxon>Streptomycetaceae</taxon>
        <taxon>Streptomyces</taxon>
    </lineage>
</organism>
<comment type="caution">
    <text evidence="2">The sequence shown here is derived from an EMBL/GenBank/DDBJ whole genome shotgun (WGS) entry which is preliminary data.</text>
</comment>
<dbReference type="Gene3D" id="2.40.128.150">
    <property type="entry name" value="Cysteine proteinases"/>
    <property type="match status" value="1"/>
</dbReference>
<gene>
    <name evidence="2" type="ORF">R5A26_13620</name>
</gene>
<dbReference type="PANTHER" id="PTHR11786:SF0">
    <property type="entry name" value="ARYLAMINE N-ACETYLTRANSFERASE 4-RELATED"/>
    <property type="match status" value="1"/>
</dbReference>
<accession>A0ABU4F8R6</accession>
<evidence type="ECO:0000313" key="3">
    <source>
        <dbReference type="Proteomes" id="UP001187346"/>
    </source>
</evidence>
<dbReference type="InterPro" id="IPR001447">
    <property type="entry name" value="Arylamine_N-AcTrfase"/>
</dbReference>
<comment type="similarity">
    <text evidence="1">Belongs to the arylamine N-acetyltransferase family.</text>
</comment>
<reference evidence="2 3" key="1">
    <citation type="submission" date="2023-10" db="EMBL/GenBank/DDBJ databases">
        <title>Characterization of rhizosphere-enriched actinobacteria from wheat plants lab-grown on chernevaya soil.</title>
        <authorList>
            <person name="Tikhonova E.N."/>
            <person name="Konopkin A."/>
            <person name="Kravchenko I.K."/>
        </authorList>
    </citation>
    <scope>NUCLEOTIDE SEQUENCE [LARGE SCALE GENOMIC DNA]</scope>
    <source>
        <strain evidence="2 3">RR29</strain>
    </source>
</reference>
<dbReference type="EMBL" id="JAWMAJ010000036">
    <property type="protein sequence ID" value="MDV7216984.1"/>
    <property type="molecule type" value="Genomic_DNA"/>
</dbReference>
<protein>
    <submittedName>
        <fullName evidence="2">Arylamine N-acetyltransferase</fullName>
    </submittedName>
</protein>
<dbReference type="Gene3D" id="3.30.2140.10">
    <property type="entry name" value="Arylamine N-acetyltransferase"/>
    <property type="match status" value="1"/>
</dbReference>
<sequence>MDEELIDAYLERIGAKRPERVDADSLRHLHERHVLSVPFENLFFLLGEPIPYSLDAVKKIVHERRGGGCFELNSAFAMLLEALGFQVTLLAGCIYRGEVLDSPIGHLALRVETDEPDGHAWLVDVGQGSHSRWPMRLDLRTPQFDPHGAYLLDETPEGDIDVFRDGSPLYRMEMRPRKIEFGLPSMWWYQTAPDSPFRNRLICVQPREDGKVTLANRVLVREQGGERTRERIVTEEGLKEALETWFGIHLDQVPKIPGRTAAPAVAGEGRA</sequence>
<evidence type="ECO:0000256" key="1">
    <source>
        <dbReference type="ARBA" id="ARBA00006547"/>
    </source>
</evidence>
<evidence type="ECO:0000313" key="2">
    <source>
        <dbReference type="EMBL" id="MDV7216984.1"/>
    </source>
</evidence>
<dbReference type="Pfam" id="PF00797">
    <property type="entry name" value="Acetyltransf_2"/>
    <property type="match status" value="1"/>
</dbReference>
<dbReference type="SUPFAM" id="SSF54001">
    <property type="entry name" value="Cysteine proteinases"/>
    <property type="match status" value="1"/>
</dbReference>